<feature type="region of interest" description="Disordered" evidence="13">
    <location>
        <begin position="1"/>
        <end position="30"/>
    </location>
</feature>
<comment type="catalytic activity">
    <reaction evidence="11 12">
        <text>adenosine(4) in tRNA(His) + S-adenosyl-L-methionine = 2'-O-methyladenosine(4) in tRNA(His) + S-adenosyl-L-homocysteine + H(+)</text>
        <dbReference type="Rhea" id="RHEA:43196"/>
        <dbReference type="Rhea" id="RHEA-COMP:10401"/>
        <dbReference type="Rhea" id="RHEA-COMP:10402"/>
        <dbReference type="ChEBI" id="CHEBI:15378"/>
        <dbReference type="ChEBI" id="CHEBI:57856"/>
        <dbReference type="ChEBI" id="CHEBI:59789"/>
        <dbReference type="ChEBI" id="CHEBI:74411"/>
        <dbReference type="ChEBI" id="CHEBI:74477"/>
        <dbReference type="EC" id="2.1.1.225"/>
    </reaction>
</comment>
<reference evidence="15" key="1">
    <citation type="submission" date="2021-01" db="EMBL/GenBank/DDBJ databases">
        <authorList>
            <person name="Corre E."/>
            <person name="Pelletier E."/>
            <person name="Niang G."/>
            <person name="Scheremetjew M."/>
            <person name="Finn R."/>
            <person name="Kale V."/>
            <person name="Holt S."/>
            <person name="Cochrane G."/>
            <person name="Meng A."/>
            <person name="Brown T."/>
            <person name="Cohen L."/>
        </authorList>
    </citation>
    <scope>NUCLEOTIDE SEQUENCE</scope>
    <source>
        <strain evidence="15">10249 10 AB</strain>
    </source>
</reference>
<keyword evidence="5 12" id="KW-0819">tRNA processing</keyword>
<protein>
    <recommendedName>
        <fullName evidence="12">tRNA:m(4)X modification enzyme TRM13</fullName>
        <ecNumber evidence="12">2.1.1.225</ecNumber>
    </recommendedName>
</protein>
<comment type="catalytic activity">
    <reaction evidence="9 12">
        <text>cytidine(4) in tRNA(Pro) + S-adenosyl-L-methionine = 2'-O-methylcytidine(4) in tRNA(Pro) + S-adenosyl-L-homocysteine + H(+)</text>
        <dbReference type="Rhea" id="RHEA:32767"/>
        <dbReference type="Rhea" id="RHEA-COMP:10397"/>
        <dbReference type="Rhea" id="RHEA-COMP:10398"/>
        <dbReference type="ChEBI" id="CHEBI:15378"/>
        <dbReference type="ChEBI" id="CHEBI:57856"/>
        <dbReference type="ChEBI" id="CHEBI:59789"/>
        <dbReference type="ChEBI" id="CHEBI:74495"/>
        <dbReference type="ChEBI" id="CHEBI:82748"/>
        <dbReference type="EC" id="2.1.1.225"/>
    </reaction>
</comment>
<dbReference type="Pfam" id="PF05206">
    <property type="entry name" value="TRM13"/>
    <property type="match status" value="1"/>
</dbReference>
<evidence type="ECO:0000256" key="4">
    <source>
        <dbReference type="ARBA" id="ARBA00022691"/>
    </source>
</evidence>
<dbReference type="PANTHER" id="PTHR12998:SF0">
    <property type="entry name" value="TRNA:M(4)X MODIFICATION ENZYME TRM13 HOMOLOG"/>
    <property type="match status" value="1"/>
</dbReference>
<dbReference type="PANTHER" id="PTHR12998">
    <property type="entry name" value="TRNA:M(4)X MODIFICATION ENZYME TRM13 HOMOLOG"/>
    <property type="match status" value="1"/>
</dbReference>
<dbReference type="InterPro" id="IPR007871">
    <property type="entry name" value="Methyltransferase_TRM13"/>
</dbReference>
<dbReference type="AlphaFoldDB" id="A0A7S4A9R4"/>
<evidence type="ECO:0000259" key="14">
    <source>
        <dbReference type="PROSITE" id="PS51800"/>
    </source>
</evidence>
<evidence type="ECO:0000256" key="2">
    <source>
        <dbReference type="ARBA" id="ARBA00022603"/>
    </source>
</evidence>
<dbReference type="InterPro" id="IPR021721">
    <property type="entry name" value="Znf_CCCH-type_TRM13"/>
</dbReference>
<dbReference type="GO" id="GO:0030488">
    <property type="term" value="P:tRNA methylation"/>
    <property type="evidence" value="ECO:0007669"/>
    <property type="project" value="InterPro"/>
</dbReference>
<evidence type="ECO:0000313" key="15">
    <source>
        <dbReference type="EMBL" id="CAE0708241.1"/>
    </source>
</evidence>
<evidence type="ECO:0000256" key="7">
    <source>
        <dbReference type="ARBA" id="ARBA00022771"/>
    </source>
</evidence>
<keyword evidence="4 12" id="KW-0949">S-adenosyl-L-methionine</keyword>
<sequence length="568" mass="63280">MKDSTVGTEERERKKQKKEGPPEPPESWDRCQFYVDRKNRFCKQWPTNGKKYCGNHQHLEEEIPSSSDSGNKKKIRKRIPCPIDPSHMIFEDNLKKHVLICPRAKERKRQEKEPYFLENVNCGGHGRLVVANPKGLVSSLSTLRFEPGTSAWAQRIACRVLRVHQSIFKNDNTCDISALTCQDIHDAIEVKDLSQPEIDAGIEKGFLSHHVKSGGIQHTTQIASLIGHLRQMGFLKRQDAKQMVAENSLVATNTCDSSSPLTKKTPLVILEMGAGRGMFGLAAAGVANASGANTHFFMLDRAGARSKADKAFRNIPKNICTDKPYLKLDGVDWCRLCCDVSNVNLPVVLHNDEKYEDAKIIVIAKHLCGAGTDLALKALEPIRHKISGCLIATCCHGVCDWKHYVGRDILRGIMEGEECDDEASSILSFGPLEFDLLRRWSAATVATREGTSKINSDETKSSSSDHTMEHEIKFSENDSNNDAEKTSGTNISAVVEGLDLSCTIQGLGRACQRLIDFGRSKYIHQHIFQVKDEETVVSNLNYYVNSEITPQNAFLQAYRKPTLAGELN</sequence>
<dbReference type="EMBL" id="HBIX01001274">
    <property type="protein sequence ID" value="CAE0708241.1"/>
    <property type="molecule type" value="Transcribed_RNA"/>
</dbReference>
<dbReference type="EC" id="2.1.1.225" evidence="12"/>
<keyword evidence="6 12" id="KW-0479">Metal-binding</keyword>
<dbReference type="GO" id="GO:0008270">
    <property type="term" value="F:zinc ion binding"/>
    <property type="evidence" value="ECO:0007669"/>
    <property type="project" value="UniProtKB-KW"/>
</dbReference>
<proteinExistence type="inferred from homology"/>
<comment type="similarity">
    <text evidence="1 12">Belongs to the methyltransferase TRM13 family.</text>
</comment>
<evidence type="ECO:0000256" key="3">
    <source>
        <dbReference type="ARBA" id="ARBA00022679"/>
    </source>
</evidence>
<evidence type="ECO:0000256" key="8">
    <source>
        <dbReference type="ARBA" id="ARBA00022833"/>
    </source>
</evidence>
<evidence type="ECO:0000256" key="9">
    <source>
        <dbReference type="ARBA" id="ARBA00048165"/>
    </source>
</evidence>
<evidence type="ECO:0000256" key="12">
    <source>
        <dbReference type="RuleBase" id="RU367103"/>
    </source>
</evidence>
<gene>
    <name evidence="15" type="ORF">PAUS00366_LOCUS961</name>
</gene>
<keyword evidence="3 12" id="KW-0808">Transferase</keyword>
<evidence type="ECO:0000256" key="11">
    <source>
        <dbReference type="ARBA" id="ARBA00049393"/>
    </source>
</evidence>
<evidence type="ECO:0000256" key="6">
    <source>
        <dbReference type="ARBA" id="ARBA00022723"/>
    </source>
</evidence>
<dbReference type="Pfam" id="PF05253">
    <property type="entry name" value="zf-U11-48K"/>
    <property type="match status" value="1"/>
</dbReference>
<comment type="catalytic activity">
    <reaction evidence="10 12">
        <text>cytidine(4) in tRNA(Gly)(GCC) + S-adenosyl-L-methionine = 2'-O-methylcytidine(4) in tRNA(Gly)(GCC) + S-adenosyl-L-homocysteine + H(+)</text>
        <dbReference type="Rhea" id="RHEA:43192"/>
        <dbReference type="Rhea" id="RHEA-COMP:10399"/>
        <dbReference type="Rhea" id="RHEA-COMP:10400"/>
        <dbReference type="ChEBI" id="CHEBI:15378"/>
        <dbReference type="ChEBI" id="CHEBI:57856"/>
        <dbReference type="ChEBI" id="CHEBI:59789"/>
        <dbReference type="ChEBI" id="CHEBI:74495"/>
        <dbReference type="ChEBI" id="CHEBI:82748"/>
        <dbReference type="EC" id="2.1.1.225"/>
    </reaction>
</comment>
<feature type="domain" description="CHHC U11-48K-type" evidence="14">
    <location>
        <begin position="78"/>
        <end position="105"/>
    </location>
</feature>
<keyword evidence="7 12" id="KW-0863">Zinc-finger</keyword>
<keyword evidence="2 12" id="KW-0489">Methyltransferase</keyword>
<name>A0A7S4A9R4_9STRA</name>
<dbReference type="InterPro" id="IPR039044">
    <property type="entry name" value="Trm13"/>
</dbReference>
<dbReference type="GO" id="GO:0106050">
    <property type="term" value="F:tRNA 2'-O-methyltransferase activity"/>
    <property type="evidence" value="ECO:0007669"/>
    <property type="project" value="UniProtKB-UniRule"/>
</dbReference>
<evidence type="ECO:0000256" key="13">
    <source>
        <dbReference type="SAM" id="MobiDB-lite"/>
    </source>
</evidence>
<dbReference type="InterPro" id="IPR022776">
    <property type="entry name" value="TRM13/UPF0224_CHHC_Znf_dom"/>
</dbReference>
<dbReference type="Pfam" id="PF11722">
    <property type="entry name" value="zf-TRM13_CCCH"/>
    <property type="match status" value="1"/>
</dbReference>
<organism evidence="15">
    <name type="scientific">Pseudo-nitzschia australis</name>
    <dbReference type="NCBI Taxonomy" id="44445"/>
    <lineage>
        <taxon>Eukaryota</taxon>
        <taxon>Sar</taxon>
        <taxon>Stramenopiles</taxon>
        <taxon>Ochrophyta</taxon>
        <taxon>Bacillariophyta</taxon>
        <taxon>Bacillariophyceae</taxon>
        <taxon>Bacillariophycidae</taxon>
        <taxon>Bacillariales</taxon>
        <taxon>Bacillariaceae</taxon>
        <taxon>Pseudo-nitzschia</taxon>
    </lineage>
</organism>
<feature type="compositionally biased region" description="Basic and acidic residues" evidence="13">
    <location>
        <begin position="1"/>
        <end position="21"/>
    </location>
</feature>
<evidence type="ECO:0000256" key="1">
    <source>
        <dbReference type="ARBA" id="ARBA00005265"/>
    </source>
</evidence>
<comment type="function">
    <text evidence="12">tRNA methylase which 2'-O-methylates cytidine(4) in tRNA(Pro) and tRNA(Gly)(GCC), and adenosine(4) in tRNA(His).</text>
</comment>
<evidence type="ECO:0000256" key="5">
    <source>
        <dbReference type="ARBA" id="ARBA00022694"/>
    </source>
</evidence>
<evidence type="ECO:0000256" key="10">
    <source>
        <dbReference type="ARBA" id="ARBA00048635"/>
    </source>
</evidence>
<keyword evidence="8 12" id="KW-0862">Zinc</keyword>
<accession>A0A7S4A9R4</accession>
<dbReference type="PROSITE" id="PS51800">
    <property type="entry name" value="ZF_CHHC_U11_48K"/>
    <property type="match status" value="1"/>
</dbReference>